<accession>A0A4Y2FFS4</accession>
<dbReference type="EMBL" id="BGPR01000916">
    <property type="protein sequence ID" value="GBM40071.1"/>
    <property type="molecule type" value="Genomic_DNA"/>
</dbReference>
<proteinExistence type="predicted"/>
<organism evidence="2 3">
    <name type="scientific">Araneus ventricosus</name>
    <name type="common">Orbweaver spider</name>
    <name type="synonym">Epeira ventricosa</name>
    <dbReference type="NCBI Taxonomy" id="182803"/>
    <lineage>
        <taxon>Eukaryota</taxon>
        <taxon>Metazoa</taxon>
        <taxon>Ecdysozoa</taxon>
        <taxon>Arthropoda</taxon>
        <taxon>Chelicerata</taxon>
        <taxon>Arachnida</taxon>
        <taxon>Araneae</taxon>
        <taxon>Araneomorphae</taxon>
        <taxon>Entelegynae</taxon>
        <taxon>Araneoidea</taxon>
        <taxon>Araneidae</taxon>
        <taxon>Araneus</taxon>
    </lineage>
</organism>
<comment type="caution">
    <text evidence="2">The sequence shown here is derived from an EMBL/GenBank/DDBJ whole genome shotgun (WGS) entry which is preliminary data.</text>
</comment>
<keyword evidence="3" id="KW-1185">Reference proteome</keyword>
<keyword evidence="1" id="KW-0472">Membrane</keyword>
<dbReference type="AlphaFoldDB" id="A0A4Y2FFS4"/>
<sequence>MGLSFLTREKAQTSSPHKLEVEKFKANKGKTTLKALNVPSKCKKKVVLYYYVMKQRKKENLYNGYMSFLMIVSSFLMTTRKIYAELGENRTKHLVVIAQETNLKTDEMPNCNVKSGPGFAQSSTAEI</sequence>
<evidence type="ECO:0000313" key="3">
    <source>
        <dbReference type="Proteomes" id="UP000499080"/>
    </source>
</evidence>
<dbReference type="Proteomes" id="UP000499080">
    <property type="component" value="Unassembled WGS sequence"/>
</dbReference>
<feature type="transmembrane region" description="Helical" evidence="1">
    <location>
        <begin position="62"/>
        <end position="83"/>
    </location>
</feature>
<evidence type="ECO:0000313" key="2">
    <source>
        <dbReference type="EMBL" id="GBM40071.1"/>
    </source>
</evidence>
<protein>
    <submittedName>
        <fullName evidence="2">Uncharacterized protein</fullName>
    </submittedName>
</protein>
<evidence type="ECO:0000256" key="1">
    <source>
        <dbReference type="SAM" id="Phobius"/>
    </source>
</evidence>
<keyword evidence="1" id="KW-0812">Transmembrane</keyword>
<keyword evidence="1" id="KW-1133">Transmembrane helix</keyword>
<name>A0A4Y2FFS4_ARAVE</name>
<reference evidence="2 3" key="1">
    <citation type="journal article" date="2019" name="Sci. Rep.">
        <title>Orb-weaving spider Araneus ventricosus genome elucidates the spidroin gene catalogue.</title>
        <authorList>
            <person name="Kono N."/>
            <person name="Nakamura H."/>
            <person name="Ohtoshi R."/>
            <person name="Moran D.A.P."/>
            <person name="Shinohara A."/>
            <person name="Yoshida Y."/>
            <person name="Fujiwara M."/>
            <person name="Mori M."/>
            <person name="Tomita M."/>
            <person name="Arakawa K."/>
        </authorList>
    </citation>
    <scope>NUCLEOTIDE SEQUENCE [LARGE SCALE GENOMIC DNA]</scope>
</reference>
<gene>
    <name evidence="2" type="ORF">AVEN_23158_1</name>
</gene>